<accession>A0A7W7L8J8</accession>
<evidence type="ECO:0000313" key="2">
    <source>
        <dbReference type="Proteomes" id="UP000556436"/>
    </source>
</evidence>
<organism evidence="1 2">
    <name type="scientific">Streptomyces netropsis</name>
    <name type="common">Streptoverticillium netropsis</name>
    <dbReference type="NCBI Taxonomy" id="55404"/>
    <lineage>
        <taxon>Bacteria</taxon>
        <taxon>Bacillati</taxon>
        <taxon>Actinomycetota</taxon>
        <taxon>Actinomycetes</taxon>
        <taxon>Kitasatosporales</taxon>
        <taxon>Streptomycetaceae</taxon>
        <taxon>Streptomyces</taxon>
    </lineage>
</organism>
<gene>
    <name evidence="1" type="ORF">FHS38_001653</name>
</gene>
<dbReference type="SUPFAM" id="SSF52540">
    <property type="entry name" value="P-loop containing nucleoside triphosphate hydrolases"/>
    <property type="match status" value="1"/>
</dbReference>
<comment type="caution">
    <text evidence="1">The sequence shown here is derived from an EMBL/GenBank/DDBJ whole genome shotgun (WGS) entry which is preliminary data.</text>
</comment>
<dbReference type="EMBL" id="JACHJG010000003">
    <property type="protein sequence ID" value="MBB4885624.1"/>
    <property type="molecule type" value="Genomic_DNA"/>
</dbReference>
<dbReference type="AlphaFoldDB" id="A0A7W7L8J8"/>
<dbReference type="Proteomes" id="UP000556436">
    <property type="component" value="Unassembled WGS sequence"/>
</dbReference>
<dbReference type="Gene3D" id="3.40.50.300">
    <property type="entry name" value="P-loop containing nucleotide triphosphate hydrolases"/>
    <property type="match status" value="1"/>
</dbReference>
<protein>
    <submittedName>
        <fullName evidence="1">KaiC/GvpD/RAD55 family RecA-like ATPase</fullName>
    </submittedName>
</protein>
<sequence length="194" mass="20947">MRDLRGGAAPAALRYPAGDLLVVSGLPGSGKSTLIRRSVAALDSRDAVVWCVDSQDARDRLERRTPSWLPYGVYRPLVRITHYAGLRRALRSDASAVVHDCGQRGWVRRWLVREARRRGSSVHLLVLAVDPAAALAGQAARGRTVSAYAFGRHRRAMARLVADTAAGRLPDGCVSAALLDRAAARTLEGIVFDG</sequence>
<dbReference type="RefSeq" id="WP_308433570.1">
    <property type="nucleotide sequence ID" value="NZ_BMRW01000010.1"/>
</dbReference>
<proteinExistence type="predicted"/>
<name>A0A7W7L8J8_STRNE</name>
<dbReference type="Pfam" id="PF13671">
    <property type="entry name" value="AAA_33"/>
    <property type="match status" value="1"/>
</dbReference>
<reference evidence="1 2" key="1">
    <citation type="submission" date="2020-08" db="EMBL/GenBank/DDBJ databases">
        <title>Genomic Encyclopedia of Type Strains, Phase III (KMG-III): the genomes of soil and plant-associated and newly described type strains.</title>
        <authorList>
            <person name="Whitman W."/>
        </authorList>
    </citation>
    <scope>NUCLEOTIDE SEQUENCE [LARGE SCALE GENOMIC DNA]</scope>
    <source>
        <strain evidence="1 2">CECT 3265</strain>
    </source>
</reference>
<evidence type="ECO:0000313" key="1">
    <source>
        <dbReference type="EMBL" id="MBB4885624.1"/>
    </source>
</evidence>
<dbReference type="InterPro" id="IPR027417">
    <property type="entry name" value="P-loop_NTPase"/>
</dbReference>
<keyword evidence="2" id="KW-1185">Reference proteome</keyword>